<sequence>MTYNQIILFAIFAAVMVLMFAGRWRHDLVAFAGLMAAVLLGVVPSAEAFAGFGHPATMVVALILVVTAGLRRSGAEAMLTRIIEARERSVSLHIAVMGGIGGLMSGFMNNIAALAILMPIDMQVARKAGRAAGLTLMPLAFATILGGMLTLIGTPPNLIVSGFRQEVLGEPYRMFDFLPVGGVVALAGIAFIALIGWRLIPIHGSGASEDPAHAALRDYRTQLVVTEDSSILGSAVGDLQEEAEKAEIRILSVSRHGHPVEADLEQIVLEAGDVLALRSTPDALDDFRSARKLAFPDGRLEPRARRREENQRLIECLVPVGSPIVGRTAQSIGMVNRYDTVLLGLRRRGRIIARGLSRQTIEPGDLMLLLIPESRVDEVPAALGGLRLDGASRPVMREAQMWQTIGLFALAVGLTSLGLVTMPIALGCVLVAYVLFGVLSISEVYDHIDWPVVVLLGSMIPLGVALDATGGTALIASGIVAATQGAPAWVALVLLMATTMFLSDVLNNNATTIVAAPVGIRLAEQLGVDADAFLMGVAVSAACAFLTPIGHQNNTLILGPGDYHFSDYWRMGLPLEVIVMLVSVPMLLIVWPLG</sequence>
<evidence type="ECO:0000313" key="9">
    <source>
        <dbReference type="EMBL" id="AUH63974.1"/>
    </source>
</evidence>
<keyword evidence="6 7" id="KW-0472">Membrane</keyword>
<dbReference type="PANTHER" id="PTHR43652:SF2">
    <property type="entry name" value="BASIC AMINO ACID ANTIPORTER YFCC-RELATED"/>
    <property type="match status" value="1"/>
</dbReference>
<dbReference type="Pfam" id="PF03600">
    <property type="entry name" value="CitMHS"/>
    <property type="match status" value="1"/>
</dbReference>
<protein>
    <submittedName>
        <fullName evidence="9">SLC13 family permease</fullName>
    </submittedName>
</protein>
<feature type="domain" description="RCK C-terminal" evidence="8">
    <location>
        <begin position="301"/>
        <end position="385"/>
    </location>
</feature>
<dbReference type="OrthoDB" id="9809303at2"/>
<dbReference type="SUPFAM" id="SSF116726">
    <property type="entry name" value="TrkA C-terminal domain-like"/>
    <property type="match status" value="2"/>
</dbReference>
<keyword evidence="3 7" id="KW-0812">Transmembrane</keyword>
<evidence type="ECO:0000256" key="5">
    <source>
        <dbReference type="ARBA" id="ARBA00022989"/>
    </source>
</evidence>
<proteinExistence type="predicted"/>
<dbReference type="GO" id="GO:0006813">
    <property type="term" value="P:potassium ion transport"/>
    <property type="evidence" value="ECO:0007669"/>
    <property type="project" value="InterPro"/>
</dbReference>
<dbReference type="Gene3D" id="3.30.70.1450">
    <property type="entry name" value="Regulator of K+ conductance, C-terminal domain"/>
    <property type="match status" value="2"/>
</dbReference>
<keyword evidence="2" id="KW-0813">Transport</keyword>
<evidence type="ECO:0000256" key="1">
    <source>
        <dbReference type="ARBA" id="ARBA00004141"/>
    </source>
</evidence>
<evidence type="ECO:0000256" key="7">
    <source>
        <dbReference type="SAM" id="Phobius"/>
    </source>
</evidence>
<feature type="transmembrane region" description="Helical" evidence="7">
    <location>
        <begin position="571"/>
        <end position="593"/>
    </location>
</feature>
<dbReference type="InterPro" id="IPR036721">
    <property type="entry name" value="RCK_C_sf"/>
</dbReference>
<evidence type="ECO:0000256" key="2">
    <source>
        <dbReference type="ARBA" id="ARBA00022448"/>
    </source>
</evidence>
<dbReference type="RefSeq" id="WP_101752015.1">
    <property type="nucleotide sequence ID" value="NZ_CP025430.1"/>
</dbReference>
<feature type="transmembrane region" description="Helical" evidence="7">
    <location>
        <begin position="174"/>
        <end position="197"/>
    </location>
</feature>
<dbReference type="KEGG" id="pzh:CX676_07190"/>
<dbReference type="AlphaFoldDB" id="A0A2H5EXG7"/>
<evidence type="ECO:0000256" key="6">
    <source>
        <dbReference type="ARBA" id="ARBA00023136"/>
    </source>
</evidence>
<dbReference type="InterPro" id="IPR006037">
    <property type="entry name" value="RCK_C"/>
</dbReference>
<evidence type="ECO:0000259" key="8">
    <source>
        <dbReference type="PROSITE" id="PS51202"/>
    </source>
</evidence>
<evidence type="ECO:0000256" key="3">
    <source>
        <dbReference type="ARBA" id="ARBA00022692"/>
    </source>
</evidence>
<keyword evidence="10" id="KW-1185">Reference proteome</keyword>
<gene>
    <name evidence="9" type="ORF">CX676_07190</name>
</gene>
<feature type="transmembrane region" description="Helical" evidence="7">
    <location>
        <begin position="28"/>
        <end position="46"/>
    </location>
</feature>
<feature type="domain" description="RCK C-terminal" evidence="8">
    <location>
        <begin position="208"/>
        <end position="293"/>
    </location>
</feature>
<feature type="transmembrane region" description="Helical" evidence="7">
    <location>
        <begin position="6"/>
        <end position="21"/>
    </location>
</feature>
<dbReference type="Proteomes" id="UP000234530">
    <property type="component" value="Chromosome"/>
</dbReference>
<dbReference type="InterPro" id="IPR004680">
    <property type="entry name" value="Cit_transptr-like_dom"/>
</dbReference>
<dbReference type="EMBL" id="CP025430">
    <property type="protein sequence ID" value="AUH63974.1"/>
    <property type="molecule type" value="Genomic_DNA"/>
</dbReference>
<feature type="transmembrane region" description="Helical" evidence="7">
    <location>
        <begin position="90"/>
        <end position="120"/>
    </location>
</feature>
<dbReference type="GO" id="GO:0008324">
    <property type="term" value="F:monoatomic cation transmembrane transporter activity"/>
    <property type="evidence" value="ECO:0007669"/>
    <property type="project" value="InterPro"/>
</dbReference>
<dbReference type="InterPro" id="IPR051679">
    <property type="entry name" value="DASS-Related_Transporters"/>
</dbReference>
<feature type="transmembrane region" description="Helical" evidence="7">
    <location>
        <begin position="532"/>
        <end position="551"/>
    </location>
</feature>
<feature type="transmembrane region" description="Helical" evidence="7">
    <location>
        <begin position="448"/>
        <end position="466"/>
    </location>
</feature>
<feature type="transmembrane region" description="Helical" evidence="7">
    <location>
        <begin position="405"/>
        <end position="436"/>
    </location>
</feature>
<dbReference type="PROSITE" id="PS51202">
    <property type="entry name" value="RCK_C"/>
    <property type="match status" value="2"/>
</dbReference>
<feature type="transmembrane region" description="Helical" evidence="7">
    <location>
        <begin position="52"/>
        <end position="70"/>
    </location>
</feature>
<keyword evidence="5 7" id="KW-1133">Transmembrane helix</keyword>
<accession>A0A2H5EXG7</accession>
<keyword evidence="4" id="KW-0677">Repeat</keyword>
<feature type="transmembrane region" description="Helical" evidence="7">
    <location>
        <begin position="132"/>
        <end position="153"/>
    </location>
</feature>
<reference evidence="9 10" key="1">
    <citation type="journal article" date="2013" name="Antonie Van Leeuwenhoek">
        <title>Paracoccus zhejiangensis sp. nov., isolated from activated sludge in wastewater-treatment system.</title>
        <authorList>
            <person name="Wu Z.G."/>
            <person name="Zhang D.F."/>
            <person name="Liu Y.L."/>
            <person name="Wang F."/>
            <person name="Jiang X."/>
            <person name="Li C."/>
            <person name="Li S.P."/>
            <person name="Hong Q."/>
            <person name="Li W.J."/>
        </authorList>
    </citation>
    <scope>NUCLEOTIDE SEQUENCE [LARGE SCALE GENOMIC DNA]</scope>
    <source>
        <strain evidence="9 10">J6</strain>
    </source>
</reference>
<comment type="subcellular location">
    <subcellularLocation>
        <location evidence="1">Membrane</location>
        <topology evidence="1">Multi-pass membrane protein</topology>
    </subcellularLocation>
</comment>
<dbReference type="GO" id="GO:0005886">
    <property type="term" value="C:plasma membrane"/>
    <property type="evidence" value="ECO:0007669"/>
    <property type="project" value="TreeGrafter"/>
</dbReference>
<dbReference type="CDD" id="cd01115">
    <property type="entry name" value="SLC13_permease"/>
    <property type="match status" value="1"/>
</dbReference>
<dbReference type="PANTHER" id="PTHR43652">
    <property type="entry name" value="BASIC AMINO ACID ANTIPORTER YFCC-RELATED"/>
    <property type="match status" value="1"/>
</dbReference>
<dbReference type="Pfam" id="PF02080">
    <property type="entry name" value="TrkA_C"/>
    <property type="match status" value="2"/>
</dbReference>
<name>A0A2H5EXG7_9RHOB</name>
<organism evidence="9 10">
    <name type="scientific">Paracoccus zhejiangensis</name>
    <dbReference type="NCBI Taxonomy" id="1077935"/>
    <lineage>
        <taxon>Bacteria</taxon>
        <taxon>Pseudomonadati</taxon>
        <taxon>Pseudomonadota</taxon>
        <taxon>Alphaproteobacteria</taxon>
        <taxon>Rhodobacterales</taxon>
        <taxon>Paracoccaceae</taxon>
        <taxon>Paracoccus</taxon>
    </lineage>
</organism>
<evidence type="ECO:0000256" key="4">
    <source>
        <dbReference type="ARBA" id="ARBA00022737"/>
    </source>
</evidence>
<evidence type="ECO:0000313" key="10">
    <source>
        <dbReference type="Proteomes" id="UP000234530"/>
    </source>
</evidence>